<comment type="cofactor">
    <cofactor evidence="1">
        <name>Zn(2+)</name>
        <dbReference type="ChEBI" id="CHEBI:29105"/>
    </cofactor>
</comment>
<evidence type="ECO:0000259" key="8">
    <source>
        <dbReference type="Pfam" id="PF01406"/>
    </source>
</evidence>
<dbReference type="Pfam" id="PF01406">
    <property type="entry name" value="tRNA-synt_1e"/>
    <property type="match status" value="1"/>
</dbReference>
<evidence type="ECO:0000256" key="1">
    <source>
        <dbReference type="ARBA" id="ARBA00001947"/>
    </source>
</evidence>
<feature type="compositionally biased region" description="Polar residues" evidence="7">
    <location>
        <begin position="17"/>
        <end position="37"/>
    </location>
</feature>
<evidence type="ECO:0000256" key="4">
    <source>
        <dbReference type="ARBA" id="ARBA00022741"/>
    </source>
</evidence>
<evidence type="ECO:0000256" key="7">
    <source>
        <dbReference type="SAM" id="MobiDB-lite"/>
    </source>
</evidence>
<dbReference type="PANTHER" id="PTHR10890:SF3">
    <property type="entry name" value="CYSTEINE--TRNA LIGASE, CYTOPLASMIC"/>
    <property type="match status" value="1"/>
</dbReference>
<feature type="compositionally biased region" description="Basic residues" evidence="7">
    <location>
        <begin position="64"/>
        <end position="83"/>
    </location>
</feature>
<dbReference type="OrthoDB" id="438179at2759"/>
<feature type="region of interest" description="Disordered" evidence="7">
    <location>
        <begin position="97"/>
        <end position="117"/>
    </location>
</feature>
<gene>
    <name evidence="9" type="ORF">DEBURN_LOCUS3186</name>
</gene>
<evidence type="ECO:0000313" key="10">
    <source>
        <dbReference type="Proteomes" id="UP000789706"/>
    </source>
</evidence>
<reference evidence="9" key="1">
    <citation type="submission" date="2021-06" db="EMBL/GenBank/DDBJ databases">
        <authorList>
            <person name="Kallberg Y."/>
            <person name="Tangrot J."/>
            <person name="Rosling A."/>
        </authorList>
    </citation>
    <scope>NUCLEOTIDE SEQUENCE</scope>
    <source>
        <strain evidence="9">AZ414A</strain>
    </source>
</reference>
<keyword evidence="5" id="KW-0862">Zinc</keyword>
<feature type="non-terminal residue" evidence="9">
    <location>
        <position position="860"/>
    </location>
</feature>
<accession>A0A9N8W4C7</accession>
<keyword evidence="4" id="KW-0547">Nucleotide-binding</keyword>
<dbReference type="FunFam" id="1.20.120.1910:FF:000005">
    <property type="entry name" value="Cysteine-tRNA ligase, putative"/>
    <property type="match status" value="1"/>
</dbReference>
<dbReference type="AlphaFoldDB" id="A0A9N8W4C7"/>
<dbReference type="GO" id="GO:0005737">
    <property type="term" value="C:cytoplasm"/>
    <property type="evidence" value="ECO:0007669"/>
    <property type="project" value="TreeGrafter"/>
</dbReference>
<dbReference type="InterPro" id="IPR032678">
    <property type="entry name" value="tRNA-synt_1_cat_dom"/>
</dbReference>
<dbReference type="Proteomes" id="UP000789706">
    <property type="component" value="Unassembled WGS sequence"/>
</dbReference>
<proteinExistence type="predicted"/>
<evidence type="ECO:0000256" key="5">
    <source>
        <dbReference type="ARBA" id="ARBA00022833"/>
    </source>
</evidence>
<dbReference type="Gene3D" id="3.40.50.620">
    <property type="entry name" value="HUPs"/>
    <property type="match status" value="2"/>
</dbReference>
<evidence type="ECO:0000256" key="6">
    <source>
        <dbReference type="ARBA" id="ARBA00022840"/>
    </source>
</evidence>
<feature type="domain" description="tRNA synthetases class I catalytic" evidence="8">
    <location>
        <begin position="360"/>
        <end position="557"/>
    </location>
</feature>
<sequence>MLDATWNIISTNSDLTTSNMDNMETNKTNKQIPSNISPPRRKRTRDEYVAILKMPANGIATRLRSSRRGRPPKRTHNNKRRRDLKFYQESAAPISKVEFDPPKPLSGEGTVNGDGTINGGINGTTINETTINGTKINGTKINGTKINGTKINGTIINGTIINGISNAPSYKPRAIILADWGIALRKKFLCQYLLHGKDFLKISTNLNKTHKQVVEFYYLIKHDGDFRRAKELRRDTVLHAEKVEELFEFVLKYNQNPKAWQGDKRRGRPQLVETVRTALNDFAKTKLGVSGDKAAPSKDDPLYLLYVQALRKSVDAIAVAEVALEDNDTSKESAHDLLENTYEIIISWLDKEKGASITDPKVFRDLAAHWEKDFMEDMRTLNVCPSDILTRVSEYVPEIVKYIQKIIDNGYAYETDNEKLIEEGEGSLGSKLQGKKNKSDFALWKKSKPGEPFWESPWVIGENLDIHSGGIDLAFPHHDNELAQSEAYHGCNQWVNYFIHAGHLNLEGQKMSKSLKNFITIKQALEKYTSRQLRFCFLLHQWDSKLDFKDSSLAEAKNIETILNNFFVNVKALINEHKHSAYLSDGTHQYLNPEKELLNVFRGKQQNVHAALCDSFNTPTVISEIMDLVYKTNIYIASGRSKININIIENIANYVTKMLRIFGVIESSESKEIGFGVSEKQKSVNKEEIVLPYLRVLSNYRDNIREYSRQKKDFSEFLKLSDNLRDVELIEFGVSLDDQEDGKALVKFVNKEELIKAREEKLKVQAEKLARKEEMAKAKEEERKKKLEQGKLAPEDMFKNVKGENEENAYSAFDEQGIPTHDSKGEELAKNRVKKLKKEWETQNKLHTEYLASLEQNNND</sequence>
<keyword evidence="3" id="KW-0479">Metal-binding</keyword>
<protein>
    <submittedName>
        <fullName evidence="9">45_t:CDS:1</fullName>
    </submittedName>
</protein>
<dbReference type="Gene3D" id="1.20.120.1910">
    <property type="entry name" value="Cysteine-tRNA ligase, C-terminal anti-codon recognition domain"/>
    <property type="match status" value="1"/>
</dbReference>
<dbReference type="Gene3D" id="1.10.10.60">
    <property type="entry name" value="Homeodomain-like"/>
    <property type="match status" value="1"/>
</dbReference>
<dbReference type="GO" id="GO:0006423">
    <property type="term" value="P:cysteinyl-tRNA aminoacylation"/>
    <property type="evidence" value="ECO:0007669"/>
    <property type="project" value="TreeGrafter"/>
</dbReference>
<comment type="caution">
    <text evidence="9">The sequence shown here is derived from an EMBL/GenBank/DDBJ whole genome shotgun (WGS) entry which is preliminary data.</text>
</comment>
<dbReference type="EMBL" id="CAJVPK010000195">
    <property type="protein sequence ID" value="CAG8471591.1"/>
    <property type="molecule type" value="Genomic_DNA"/>
</dbReference>
<dbReference type="PANTHER" id="PTHR10890">
    <property type="entry name" value="CYSTEINYL-TRNA SYNTHETASE"/>
    <property type="match status" value="1"/>
</dbReference>
<dbReference type="GO" id="GO:0046872">
    <property type="term" value="F:metal ion binding"/>
    <property type="evidence" value="ECO:0007669"/>
    <property type="project" value="UniProtKB-KW"/>
</dbReference>
<organism evidence="9 10">
    <name type="scientific">Diversispora eburnea</name>
    <dbReference type="NCBI Taxonomy" id="1213867"/>
    <lineage>
        <taxon>Eukaryota</taxon>
        <taxon>Fungi</taxon>
        <taxon>Fungi incertae sedis</taxon>
        <taxon>Mucoromycota</taxon>
        <taxon>Glomeromycotina</taxon>
        <taxon>Glomeromycetes</taxon>
        <taxon>Diversisporales</taxon>
        <taxon>Diversisporaceae</taxon>
        <taxon>Diversispora</taxon>
    </lineage>
</organism>
<keyword evidence="2" id="KW-0436">Ligase</keyword>
<dbReference type="GO" id="GO:0004817">
    <property type="term" value="F:cysteine-tRNA ligase activity"/>
    <property type="evidence" value="ECO:0007669"/>
    <property type="project" value="TreeGrafter"/>
</dbReference>
<dbReference type="InterPro" id="IPR014729">
    <property type="entry name" value="Rossmann-like_a/b/a_fold"/>
</dbReference>
<feature type="region of interest" description="Disordered" evidence="7">
    <location>
        <begin position="774"/>
        <end position="800"/>
    </location>
</feature>
<dbReference type="SUPFAM" id="SSF52374">
    <property type="entry name" value="Nucleotidylyl transferase"/>
    <property type="match status" value="1"/>
</dbReference>
<evidence type="ECO:0000256" key="2">
    <source>
        <dbReference type="ARBA" id="ARBA00022598"/>
    </source>
</evidence>
<evidence type="ECO:0000256" key="3">
    <source>
        <dbReference type="ARBA" id="ARBA00022723"/>
    </source>
</evidence>
<keyword evidence="10" id="KW-1185">Reference proteome</keyword>
<feature type="region of interest" description="Disordered" evidence="7">
    <location>
        <begin position="17"/>
        <end position="43"/>
    </location>
</feature>
<dbReference type="SUPFAM" id="SSF47323">
    <property type="entry name" value="Anticodon-binding domain of a subclass of class I aminoacyl-tRNA synthetases"/>
    <property type="match status" value="1"/>
</dbReference>
<dbReference type="InterPro" id="IPR024909">
    <property type="entry name" value="Cys-tRNA/MSH_ligase"/>
</dbReference>
<name>A0A9N8W4C7_9GLOM</name>
<dbReference type="GO" id="GO:0005524">
    <property type="term" value="F:ATP binding"/>
    <property type="evidence" value="ECO:0007669"/>
    <property type="project" value="UniProtKB-KW"/>
</dbReference>
<dbReference type="InterPro" id="IPR009080">
    <property type="entry name" value="tRNAsynth_Ia_anticodon-bd"/>
</dbReference>
<evidence type="ECO:0000313" key="9">
    <source>
        <dbReference type="EMBL" id="CAG8471591.1"/>
    </source>
</evidence>
<keyword evidence="6" id="KW-0067">ATP-binding</keyword>
<feature type="region of interest" description="Disordered" evidence="7">
    <location>
        <begin position="58"/>
        <end position="85"/>
    </location>
</feature>